<gene>
    <name evidence="1" type="ORF">ABLG96_14085</name>
</gene>
<dbReference type="InterPro" id="IPR045645">
    <property type="entry name" value="DUF6403"/>
</dbReference>
<proteinExistence type="predicted"/>
<dbReference type="AlphaFoldDB" id="A0AAU8DL62"/>
<accession>A0AAU8DL62</accession>
<dbReference type="Pfam" id="PF19941">
    <property type="entry name" value="DUF6403"/>
    <property type="match status" value="1"/>
</dbReference>
<dbReference type="RefSeq" id="WP_353647995.1">
    <property type="nucleotide sequence ID" value="NZ_CP159218.1"/>
</dbReference>
<sequence length="99" mass="10928">MWWFWLGGVVVLLSAGLTTGWVLTRRRTELRSRVRWTQALTAVETAQISRDAAGPQPDTDALLARAEELITHHGGVSAATTVLELAGEADRRYRAGTQR</sequence>
<evidence type="ECO:0000313" key="1">
    <source>
        <dbReference type="EMBL" id="XCG62380.1"/>
    </source>
</evidence>
<organism evidence="1">
    <name type="scientific">Nakamurella sp. A5-74</name>
    <dbReference type="NCBI Taxonomy" id="3158264"/>
    <lineage>
        <taxon>Bacteria</taxon>
        <taxon>Bacillati</taxon>
        <taxon>Actinomycetota</taxon>
        <taxon>Actinomycetes</taxon>
        <taxon>Nakamurellales</taxon>
        <taxon>Nakamurellaceae</taxon>
        <taxon>Nakamurella</taxon>
    </lineage>
</organism>
<protein>
    <submittedName>
        <fullName evidence="1">DUF6403 family protein</fullName>
    </submittedName>
</protein>
<name>A0AAU8DL62_9ACTN</name>
<reference evidence="1" key="1">
    <citation type="submission" date="2024-05" db="EMBL/GenBank/DDBJ databases">
        <authorList>
            <person name="Cai S.Y."/>
            <person name="Jin L.M."/>
            <person name="Li H.R."/>
        </authorList>
    </citation>
    <scope>NUCLEOTIDE SEQUENCE</scope>
    <source>
        <strain evidence="1">A5-74</strain>
    </source>
</reference>
<dbReference type="EMBL" id="CP159218">
    <property type="protein sequence ID" value="XCG62380.1"/>
    <property type="molecule type" value="Genomic_DNA"/>
</dbReference>